<dbReference type="InterPro" id="IPR042468">
    <property type="entry name" value="Peptidase_C65_otubain_sub1"/>
</dbReference>
<organism evidence="8 9">
    <name type="scientific">Astathelohania contejeani</name>
    <dbReference type="NCBI Taxonomy" id="164912"/>
    <lineage>
        <taxon>Eukaryota</taxon>
        <taxon>Fungi</taxon>
        <taxon>Fungi incertae sedis</taxon>
        <taxon>Microsporidia</taxon>
        <taxon>Astathelohaniidae</taxon>
        <taxon>Astathelohania</taxon>
    </lineage>
</organism>
<dbReference type="InterPro" id="IPR042467">
    <property type="entry name" value="Peptidase_C65_otubain_sub2"/>
</dbReference>
<dbReference type="Proteomes" id="UP001516464">
    <property type="component" value="Unassembled WGS sequence"/>
</dbReference>
<evidence type="ECO:0000256" key="5">
    <source>
        <dbReference type="ARBA" id="ARBA00022801"/>
    </source>
</evidence>
<dbReference type="CDD" id="cd22749">
    <property type="entry name" value="Otubain_C65"/>
    <property type="match status" value="1"/>
</dbReference>
<dbReference type="InterPro" id="IPR003323">
    <property type="entry name" value="OTU_dom"/>
</dbReference>
<keyword evidence="4" id="KW-0833">Ubl conjugation pathway</keyword>
<dbReference type="InterPro" id="IPR019400">
    <property type="entry name" value="Peptidase_C65_otubain"/>
</dbReference>
<reference evidence="8 9" key="1">
    <citation type="submission" date="2019-01" db="EMBL/GenBank/DDBJ databases">
        <title>Genomes sequencing and comparative genomics of infectious freshwater microsporidia, Cucumispora dikerogammari and Thelohania contejeani.</title>
        <authorList>
            <person name="Cormier A."/>
            <person name="Giraud I."/>
            <person name="Wattier R."/>
            <person name="Teixeira M."/>
            <person name="Grandjean F."/>
            <person name="Rigaud T."/>
            <person name="Cordaux R."/>
        </authorList>
    </citation>
    <scope>NUCLEOTIDE SEQUENCE [LARGE SCALE GENOMIC DNA]</scope>
    <source>
        <strain evidence="8">T1</strain>
        <tissue evidence="8">Spores</tissue>
    </source>
</reference>
<protein>
    <recommendedName>
        <fullName evidence="2">ubiquitinyl hydrolase 1</fullName>
        <ecNumber evidence="2">3.4.19.12</ecNumber>
    </recommendedName>
</protein>
<dbReference type="PANTHER" id="PTHR12931">
    <property type="entry name" value="UBIQUITIN THIOLESTERASE PROTEIN OTUB"/>
    <property type="match status" value="1"/>
</dbReference>
<evidence type="ECO:0000256" key="6">
    <source>
        <dbReference type="ARBA" id="ARBA00022807"/>
    </source>
</evidence>
<evidence type="ECO:0000259" key="7">
    <source>
        <dbReference type="PROSITE" id="PS50802"/>
    </source>
</evidence>
<dbReference type="PANTHER" id="PTHR12931:SF15">
    <property type="entry name" value="UBIQUITIN THIOESTERASE OTUBAIN-LIKE"/>
    <property type="match status" value="1"/>
</dbReference>
<keyword evidence="3" id="KW-0645">Protease</keyword>
<dbReference type="SUPFAM" id="SSF54001">
    <property type="entry name" value="Cysteine proteinases"/>
    <property type="match status" value="1"/>
</dbReference>
<accession>A0ABQ7HX69</accession>
<evidence type="ECO:0000256" key="3">
    <source>
        <dbReference type="ARBA" id="ARBA00022670"/>
    </source>
</evidence>
<dbReference type="EC" id="3.4.19.12" evidence="2"/>
<keyword evidence="5" id="KW-0378">Hydrolase</keyword>
<dbReference type="Pfam" id="PF10275">
    <property type="entry name" value="Peptidase_C65"/>
    <property type="match status" value="1"/>
</dbReference>
<evidence type="ECO:0000256" key="4">
    <source>
        <dbReference type="ARBA" id="ARBA00022786"/>
    </source>
</evidence>
<keyword evidence="9" id="KW-1185">Reference proteome</keyword>
<evidence type="ECO:0000313" key="9">
    <source>
        <dbReference type="Proteomes" id="UP001516464"/>
    </source>
</evidence>
<feature type="domain" description="OTU" evidence="7">
    <location>
        <begin position="37"/>
        <end position="220"/>
    </location>
</feature>
<proteinExistence type="predicted"/>
<dbReference type="InterPro" id="IPR038765">
    <property type="entry name" value="Papain-like_cys_pep_sf"/>
</dbReference>
<evidence type="ECO:0000313" key="8">
    <source>
        <dbReference type="EMBL" id="KAF7682759.1"/>
    </source>
</evidence>
<comment type="catalytic activity">
    <reaction evidence="1">
        <text>Thiol-dependent hydrolysis of ester, thioester, amide, peptide and isopeptide bonds formed by the C-terminal Gly of ubiquitin (a 76-residue protein attached to proteins as an intracellular targeting signal).</text>
        <dbReference type="EC" id="3.4.19.12"/>
    </reaction>
</comment>
<dbReference type="PROSITE" id="PS50802">
    <property type="entry name" value="OTU"/>
    <property type="match status" value="1"/>
</dbReference>
<dbReference type="Gene3D" id="1.20.1300.20">
    <property type="entry name" value="Peptidase C65 Otubain, subdomain 2"/>
    <property type="match status" value="1"/>
</dbReference>
<dbReference type="Gene3D" id="3.30.200.60">
    <property type="entry name" value="Peptidase C65 Otubain, subdomain 1"/>
    <property type="match status" value="1"/>
</dbReference>
<name>A0ABQ7HX69_9MICR</name>
<gene>
    <name evidence="8" type="primary">otub-1</name>
    <name evidence="8" type="ORF">TCON_2025</name>
</gene>
<keyword evidence="6" id="KW-0788">Thiol protease</keyword>
<evidence type="ECO:0000256" key="2">
    <source>
        <dbReference type="ARBA" id="ARBA00012759"/>
    </source>
</evidence>
<evidence type="ECO:0000256" key="1">
    <source>
        <dbReference type="ARBA" id="ARBA00000707"/>
    </source>
</evidence>
<dbReference type="EMBL" id="SBIQ01000185">
    <property type="protein sequence ID" value="KAF7682759.1"/>
    <property type="molecule type" value="Genomic_DNA"/>
</dbReference>
<sequence length="224" mass="26444">MSEKLTYIGEIQKLENHKLRSQTNFNDTFTEILKHYSHFRECTRDGNCFYSSALFKFLELVPSLQHKTFDEILEKLQFYNKKIVESGIEEYSFKDFYDAMLANIHASRRKNFDLNDIDDFSFSSMIAYSKLLIATEMRINPEKYKPFILDYSVEEYCKKNVDPFYVEAGHLEIDALVNVLNIGIEVISVENSQYLLQFGRKDISISLLYTPNHFEPIYKIIDEK</sequence>
<comment type="caution">
    <text evidence="8">The sequence shown here is derived from an EMBL/GenBank/DDBJ whole genome shotgun (WGS) entry which is preliminary data.</text>
</comment>